<organism evidence="3 4">
    <name type="scientific">Nannocystis pusilla</name>
    <dbReference type="NCBI Taxonomy" id="889268"/>
    <lineage>
        <taxon>Bacteria</taxon>
        <taxon>Pseudomonadati</taxon>
        <taxon>Myxococcota</taxon>
        <taxon>Polyangia</taxon>
        <taxon>Nannocystales</taxon>
        <taxon>Nannocystaceae</taxon>
        <taxon>Nannocystis</taxon>
    </lineage>
</organism>
<dbReference type="GO" id="GO:0016491">
    <property type="term" value="F:oxidoreductase activity"/>
    <property type="evidence" value="ECO:0007669"/>
    <property type="project" value="InterPro"/>
</dbReference>
<name>A0A9X3EKU8_9BACT</name>
<reference evidence="3" key="1">
    <citation type="submission" date="2022-11" db="EMBL/GenBank/DDBJ databases">
        <title>Minimal conservation of predation-associated metabolite biosynthetic gene clusters underscores biosynthetic potential of Myxococcota including descriptions for ten novel species: Archangium lansinium sp. nov., Myxococcus landrumus sp. nov., Nannocystis bai.</title>
        <authorList>
            <person name="Ahearne A."/>
            <person name="Stevens C."/>
            <person name="Phillips K."/>
        </authorList>
    </citation>
    <scope>NUCLEOTIDE SEQUENCE</scope>
    <source>
        <strain evidence="3">Na p29</strain>
    </source>
</reference>
<keyword evidence="4" id="KW-1185">Reference proteome</keyword>
<protein>
    <submittedName>
        <fullName evidence="3">Oxygenase MpaB family protein</fullName>
    </submittedName>
</protein>
<evidence type="ECO:0000313" key="4">
    <source>
        <dbReference type="Proteomes" id="UP001150924"/>
    </source>
</evidence>
<dbReference type="Pfam" id="PF09995">
    <property type="entry name" value="MPAB_Lcp_cat"/>
    <property type="match status" value="1"/>
</dbReference>
<dbReference type="EMBL" id="JAPNKE010000002">
    <property type="protein sequence ID" value="MCY1005929.1"/>
    <property type="molecule type" value="Genomic_DNA"/>
</dbReference>
<feature type="domain" description="ER-bound oxygenase mpaB/mpaB'/Rubber oxygenase catalytic" evidence="2">
    <location>
        <begin position="34"/>
        <end position="261"/>
    </location>
</feature>
<comment type="caution">
    <text evidence="3">The sequence shown here is derived from an EMBL/GenBank/DDBJ whole genome shotgun (WGS) entry which is preliminary data.</text>
</comment>
<gene>
    <name evidence="3" type="ORF">OV079_10190</name>
</gene>
<dbReference type="RefSeq" id="WP_267767842.1">
    <property type="nucleotide sequence ID" value="NZ_JAPNKE010000002.1"/>
</dbReference>
<evidence type="ECO:0000313" key="3">
    <source>
        <dbReference type="EMBL" id="MCY1005929.1"/>
    </source>
</evidence>
<feature type="region of interest" description="Disordered" evidence="1">
    <location>
        <begin position="270"/>
        <end position="326"/>
    </location>
</feature>
<sequence>MDSRGSQTQYMGWRIDYANPRGEPGFVGPDSVHWRIYKNPVALAIGGVAAVLLEFADPRIRSGVWDHSTYKADPVGRSRRTAIAAMVGAYGPQSAARRVIAGVNKLHAKVNGATPAGEPYRALDTELLDWVSATAVYGFLTAYDRFVAPVSAADRRRYFAESGPVARLYGVQNVLTSEADFEAMMHRLAPRFEAHPIVDEFLTIIKTGKGQARALGFFYRAVARAAVSIVPAPVRAKLQLGAEYDLGAVDRMLVRAAAAVAERFPAKDAPSTQAPLRFGLPANSVSQPAPPGGAAGPRGAAGGRGDRFGVNARRGRNRPPLSPRSR</sequence>
<dbReference type="PANTHER" id="PTHR36151:SF3">
    <property type="entry name" value="ER-BOUND OXYGENASE MPAB_MPAB'_RUBBER OXYGENASE CATALYTIC DOMAIN-CONTAINING PROTEIN"/>
    <property type="match status" value="1"/>
</dbReference>
<dbReference type="Proteomes" id="UP001150924">
    <property type="component" value="Unassembled WGS sequence"/>
</dbReference>
<evidence type="ECO:0000259" key="2">
    <source>
        <dbReference type="Pfam" id="PF09995"/>
    </source>
</evidence>
<dbReference type="InterPro" id="IPR018713">
    <property type="entry name" value="MPAB/Lcp_cat_dom"/>
</dbReference>
<dbReference type="PANTHER" id="PTHR36151">
    <property type="entry name" value="BLR2777 PROTEIN"/>
    <property type="match status" value="1"/>
</dbReference>
<accession>A0A9X3EKU8</accession>
<dbReference type="AlphaFoldDB" id="A0A9X3EKU8"/>
<feature type="compositionally biased region" description="Gly residues" evidence="1">
    <location>
        <begin position="293"/>
        <end position="303"/>
    </location>
</feature>
<evidence type="ECO:0000256" key="1">
    <source>
        <dbReference type="SAM" id="MobiDB-lite"/>
    </source>
</evidence>
<proteinExistence type="predicted"/>